<keyword evidence="4" id="KW-0472">Membrane</keyword>
<dbReference type="InterPro" id="IPR004089">
    <property type="entry name" value="MCPsignal_dom"/>
</dbReference>
<dbReference type="GO" id="GO:0016020">
    <property type="term" value="C:membrane"/>
    <property type="evidence" value="ECO:0007669"/>
    <property type="project" value="InterPro"/>
</dbReference>
<dbReference type="AlphaFoldDB" id="A0A3B1BPA9"/>
<keyword evidence="3" id="KW-0175">Coiled coil</keyword>
<proteinExistence type="inferred from homology"/>
<dbReference type="PANTHER" id="PTHR32089:SF120">
    <property type="entry name" value="METHYL-ACCEPTING CHEMOTAXIS PROTEIN TLPQ"/>
    <property type="match status" value="1"/>
</dbReference>
<evidence type="ECO:0000256" key="3">
    <source>
        <dbReference type="SAM" id="Coils"/>
    </source>
</evidence>
<feature type="transmembrane region" description="Helical" evidence="4">
    <location>
        <begin position="21"/>
        <end position="41"/>
    </location>
</feature>
<dbReference type="CDD" id="cd06225">
    <property type="entry name" value="HAMP"/>
    <property type="match status" value="1"/>
</dbReference>
<dbReference type="SMART" id="SM00304">
    <property type="entry name" value="HAMP"/>
    <property type="match status" value="2"/>
</dbReference>
<dbReference type="EMBL" id="UOFZ01000040">
    <property type="protein sequence ID" value="VAX12450.1"/>
    <property type="molecule type" value="Genomic_DNA"/>
</dbReference>
<evidence type="ECO:0000259" key="6">
    <source>
        <dbReference type="PROSITE" id="PS50885"/>
    </source>
</evidence>
<dbReference type="Pfam" id="PF00672">
    <property type="entry name" value="HAMP"/>
    <property type="match status" value="1"/>
</dbReference>
<dbReference type="FunFam" id="1.10.287.950:FF:000001">
    <property type="entry name" value="Methyl-accepting chemotaxis sensory transducer"/>
    <property type="match status" value="1"/>
</dbReference>
<reference evidence="7" key="1">
    <citation type="submission" date="2018-06" db="EMBL/GenBank/DDBJ databases">
        <authorList>
            <person name="Zhirakovskaya E."/>
        </authorList>
    </citation>
    <scope>NUCLEOTIDE SEQUENCE</scope>
</reference>
<keyword evidence="4" id="KW-1133">Transmembrane helix</keyword>
<dbReference type="InterPro" id="IPR003660">
    <property type="entry name" value="HAMP_dom"/>
</dbReference>
<gene>
    <name evidence="7" type="ORF">MNBD_GAMMA24-155</name>
</gene>
<evidence type="ECO:0000256" key="2">
    <source>
        <dbReference type="ARBA" id="ARBA00029447"/>
    </source>
</evidence>
<feature type="domain" description="Methyl-accepting transducer" evidence="5">
    <location>
        <begin position="409"/>
        <end position="645"/>
    </location>
</feature>
<feature type="transmembrane region" description="Helical" evidence="4">
    <location>
        <begin position="329"/>
        <end position="348"/>
    </location>
</feature>
<dbReference type="SMART" id="SM00283">
    <property type="entry name" value="MA"/>
    <property type="match status" value="1"/>
</dbReference>
<feature type="coiled-coil region" evidence="3">
    <location>
        <begin position="564"/>
        <end position="591"/>
    </location>
</feature>
<evidence type="ECO:0000259" key="5">
    <source>
        <dbReference type="PROSITE" id="PS50111"/>
    </source>
</evidence>
<evidence type="ECO:0000313" key="7">
    <source>
        <dbReference type="EMBL" id="VAX12450.1"/>
    </source>
</evidence>
<keyword evidence="1" id="KW-0807">Transducer</keyword>
<dbReference type="PROSITE" id="PS50111">
    <property type="entry name" value="CHEMOTAXIS_TRANSDUC_2"/>
    <property type="match status" value="1"/>
</dbReference>
<keyword evidence="4" id="KW-0812">Transmembrane</keyword>
<feature type="domain" description="HAMP" evidence="6">
    <location>
        <begin position="350"/>
        <end position="404"/>
    </location>
</feature>
<dbReference type="CDD" id="cd11386">
    <property type="entry name" value="MCP_signal"/>
    <property type="match status" value="1"/>
</dbReference>
<dbReference type="Gene3D" id="1.10.287.950">
    <property type="entry name" value="Methyl-accepting chemotaxis protein"/>
    <property type="match status" value="1"/>
</dbReference>
<organism evidence="7">
    <name type="scientific">hydrothermal vent metagenome</name>
    <dbReference type="NCBI Taxonomy" id="652676"/>
    <lineage>
        <taxon>unclassified sequences</taxon>
        <taxon>metagenomes</taxon>
        <taxon>ecological metagenomes</taxon>
    </lineage>
</organism>
<dbReference type="GO" id="GO:0007165">
    <property type="term" value="P:signal transduction"/>
    <property type="evidence" value="ECO:0007669"/>
    <property type="project" value="UniProtKB-KW"/>
</dbReference>
<dbReference type="PANTHER" id="PTHR32089">
    <property type="entry name" value="METHYL-ACCEPTING CHEMOTAXIS PROTEIN MCPB"/>
    <property type="match status" value="1"/>
</dbReference>
<dbReference type="PROSITE" id="PS50885">
    <property type="entry name" value="HAMP"/>
    <property type="match status" value="1"/>
</dbReference>
<evidence type="ECO:0000256" key="1">
    <source>
        <dbReference type="ARBA" id="ARBA00023224"/>
    </source>
</evidence>
<dbReference type="Pfam" id="PF00015">
    <property type="entry name" value="MCPsignal"/>
    <property type="match status" value="1"/>
</dbReference>
<accession>A0A3B1BPA9</accession>
<dbReference type="Pfam" id="PF12729">
    <property type="entry name" value="4HB_MCP_1"/>
    <property type="match status" value="1"/>
</dbReference>
<protein>
    <submittedName>
        <fullName evidence="7">Methyl-accepting chemotaxis sensor/transducer protein</fullName>
    </submittedName>
</protein>
<dbReference type="InterPro" id="IPR024478">
    <property type="entry name" value="HlyB_4HB_MCP"/>
</dbReference>
<evidence type="ECO:0000256" key="4">
    <source>
        <dbReference type="SAM" id="Phobius"/>
    </source>
</evidence>
<comment type="similarity">
    <text evidence="2">Belongs to the methyl-accepting chemotaxis (MCP) protein family.</text>
</comment>
<sequence>MSSVIQNSSGIFSHFKISHKLWFSFAALALLLLVVSLTALYSLSSARTKIINVTGVAQPTVILSMELAGTLDGANAALGFYLLSKSEYDKTEYLRLLSLLDKKLEQLQQMPNVKSEKDIQQRVQLIRKGIDRYRGYQAQMLELASSFSKNQPGIGFSAGKMEPVAAEIQQNLTQMIVAESEEALSQKRRKLFLDINNLRQMWMNIVNANRAFIAFRDKANIENIRLYREGFAKSLKKVQSYDDLLNFEQEEAVSVIADKMKVYFGLQDRLIKIHSSKKWRMDAYLIATEISPLVETIQKDLNWIVLHQRSISENMAEDLLSQVNMTTKLVAVLLFIGLLIGFGGGSLLTTSITRALNSTVDAMTDIAHGGGDMTQRMSVRGQDELARLSSSFNSFVEKIQNTILHVSSSTSTLAVAADKMAAISNDTTQGMQLQRNEIEKVVTAMGQMTVTVDDVSQHAESAAEIASRTDEQARDGRKVVESTISSIEKLASGIEQTATVIHRLDSDSENIGSVLEVINGIAEQTNLLALNAAIEAARAGDQGRGFAVVADEVRNLAARTQSSTEEIRQMIENLQSAAREAVTEMENGRTQVQESVEQAGLAGVALEAITRAVDESSAMNRQIADAAHQQREVTGEINENIININQVADSTSSHTIELADASKELSELALELQELVGRFKVS</sequence>
<dbReference type="SUPFAM" id="SSF58104">
    <property type="entry name" value="Methyl-accepting chemotaxis protein (MCP) signaling domain"/>
    <property type="match status" value="1"/>
</dbReference>
<name>A0A3B1BPA9_9ZZZZ</name>